<dbReference type="EMBL" id="JANWOI010000001">
    <property type="protein sequence ID" value="MDA5192387.1"/>
    <property type="molecule type" value="Genomic_DNA"/>
</dbReference>
<dbReference type="Proteomes" id="UP001141619">
    <property type="component" value="Unassembled WGS sequence"/>
</dbReference>
<dbReference type="CDD" id="cd02980">
    <property type="entry name" value="TRX_Fd_family"/>
    <property type="match status" value="1"/>
</dbReference>
<name>A0A9X3TVC1_9PROT</name>
<reference evidence="1" key="2">
    <citation type="journal article" date="2023" name="Syst. Appl. Microbiol.">
        <title>Govania unica gen. nov., sp. nov., a rare biosphere bacterium that represents a novel family in the class Alphaproteobacteria.</title>
        <authorList>
            <person name="Vandamme P."/>
            <person name="Peeters C."/>
            <person name="Hettiarachchi A."/>
            <person name="Cnockaert M."/>
            <person name="Carlier A."/>
        </authorList>
    </citation>
    <scope>NUCLEOTIDE SEQUENCE</scope>
    <source>
        <strain evidence="1">LMG 31809</strain>
    </source>
</reference>
<comment type="caution">
    <text evidence="1">The sequence shown here is derived from an EMBL/GenBank/DDBJ whole genome shotgun (WGS) entry which is preliminary data.</text>
</comment>
<dbReference type="SUPFAM" id="SSF52833">
    <property type="entry name" value="Thioredoxin-like"/>
    <property type="match status" value="1"/>
</dbReference>
<sequence length="121" mass="13688">MAETGSSEIAPYYEAHVFCCVNQRVKGHPRGCCQERGAIVLRNYMKERASALGLKATRINGAHCLDRCELGPVLVIYPEGIWYSYSTKDDIDEILQSHLIEGRRVERLLLRPEDGPLPDKE</sequence>
<dbReference type="RefSeq" id="WP_274942096.1">
    <property type="nucleotide sequence ID" value="NZ_JANWOI010000001.1"/>
</dbReference>
<dbReference type="Gene3D" id="3.40.30.10">
    <property type="entry name" value="Glutaredoxin"/>
    <property type="match status" value="1"/>
</dbReference>
<evidence type="ECO:0000313" key="1">
    <source>
        <dbReference type="EMBL" id="MDA5192387.1"/>
    </source>
</evidence>
<evidence type="ECO:0000313" key="2">
    <source>
        <dbReference type="Proteomes" id="UP001141619"/>
    </source>
</evidence>
<dbReference type="AlphaFoldDB" id="A0A9X3TVC1"/>
<protein>
    <submittedName>
        <fullName evidence="1">(2Fe-2S) ferredoxin domain-containing protein</fullName>
    </submittedName>
</protein>
<gene>
    <name evidence="1" type="ORF">NYP16_00240</name>
</gene>
<dbReference type="InterPro" id="IPR036249">
    <property type="entry name" value="Thioredoxin-like_sf"/>
</dbReference>
<accession>A0A9X3TVC1</accession>
<reference evidence="1" key="1">
    <citation type="submission" date="2022-08" db="EMBL/GenBank/DDBJ databases">
        <authorList>
            <person name="Vandamme P."/>
            <person name="Hettiarachchi A."/>
            <person name="Peeters C."/>
            <person name="Cnockaert M."/>
            <person name="Carlier A."/>
        </authorList>
    </citation>
    <scope>NUCLEOTIDE SEQUENCE</scope>
    <source>
        <strain evidence="1">LMG 31809</strain>
    </source>
</reference>
<keyword evidence="2" id="KW-1185">Reference proteome</keyword>
<organism evidence="1 2">
    <name type="scientific">Govanella unica</name>
    <dbReference type="NCBI Taxonomy" id="2975056"/>
    <lineage>
        <taxon>Bacteria</taxon>
        <taxon>Pseudomonadati</taxon>
        <taxon>Pseudomonadota</taxon>
        <taxon>Alphaproteobacteria</taxon>
        <taxon>Emcibacterales</taxon>
        <taxon>Govanellaceae</taxon>
        <taxon>Govanella</taxon>
    </lineage>
</organism>
<proteinExistence type="predicted"/>